<dbReference type="GO" id="GO:0005525">
    <property type="term" value="F:GTP binding"/>
    <property type="evidence" value="ECO:0007669"/>
    <property type="project" value="UniProtKB-UniRule"/>
</dbReference>
<proteinExistence type="inferred from homology"/>
<evidence type="ECO:0000256" key="6">
    <source>
        <dbReference type="ARBA" id="ARBA00023134"/>
    </source>
</evidence>
<dbReference type="GO" id="GO:0006777">
    <property type="term" value="P:Mo-molybdopterin cofactor biosynthetic process"/>
    <property type="evidence" value="ECO:0007669"/>
    <property type="project" value="UniProtKB-KW"/>
</dbReference>
<evidence type="ECO:0000256" key="2">
    <source>
        <dbReference type="ARBA" id="ARBA00022679"/>
    </source>
</evidence>
<organism evidence="10 11">
    <name type="scientific">Methanohalophilus halophilus</name>
    <dbReference type="NCBI Taxonomy" id="2177"/>
    <lineage>
        <taxon>Archaea</taxon>
        <taxon>Methanobacteriati</taxon>
        <taxon>Methanobacteriota</taxon>
        <taxon>Stenosarchaea group</taxon>
        <taxon>Methanomicrobia</taxon>
        <taxon>Methanosarcinales</taxon>
        <taxon>Methanosarcinaceae</taxon>
        <taxon>Methanohalophilus</taxon>
    </lineage>
</organism>
<feature type="domain" description="MobA-like NTP transferase" evidence="9">
    <location>
        <begin position="23"/>
        <end position="167"/>
    </location>
</feature>
<evidence type="ECO:0000256" key="1">
    <source>
        <dbReference type="ARBA" id="ARBA00022490"/>
    </source>
</evidence>
<dbReference type="PANTHER" id="PTHR19136">
    <property type="entry name" value="MOLYBDENUM COFACTOR GUANYLYLTRANSFERASE"/>
    <property type="match status" value="1"/>
</dbReference>
<evidence type="ECO:0000313" key="10">
    <source>
        <dbReference type="EMBL" id="RNI09580.1"/>
    </source>
</evidence>
<evidence type="ECO:0000313" key="11">
    <source>
        <dbReference type="Proteomes" id="UP000267921"/>
    </source>
</evidence>
<keyword evidence="1 8" id="KW-0963">Cytoplasm</keyword>
<feature type="binding site" evidence="8">
    <location>
        <position position="89"/>
    </location>
    <ligand>
        <name>GTP</name>
        <dbReference type="ChEBI" id="CHEBI:37565"/>
    </ligand>
</feature>
<keyword evidence="4 8" id="KW-0547">Nucleotide-binding</keyword>
<comment type="catalytic activity">
    <reaction evidence="8">
        <text>Mo-molybdopterin + GTP + H(+) = Mo-molybdopterin guanine dinucleotide + diphosphate</text>
        <dbReference type="Rhea" id="RHEA:34243"/>
        <dbReference type="ChEBI" id="CHEBI:15378"/>
        <dbReference type="ChEBI" id="CHEBI:33019"/>
        <dbReference type="ChEBI" id="CHEBI:37565"/>
        <dbReference type="ChEBI" id="CHEBI:71302"/>
        <dbReference type="ChEBI" id="CHEBI:71310"/>
        <dbReference type="EC" id="2.7.7.77"/>
    </reaction>
</comment>
<dbReference type="HAMAP" id="MF_00316">
    <property type="entry name" value="MobA"/>
    <property type="match status" value="1"/>
</dbReference>
<keyword evidence="7 8" id="KW-0501">Molybdenum cofactor biosynthesis</keyword>
<dbReference type="GO" id="GO:0005737">
    <property type="term" value="C:cytoplasm"/>
    <property type="evidence" value="ECO:0007669"/>
    <property type="project" value="UniProtKB-SubCell"/>
</dbReference>
<dbReference type="AlphaFoldDB" id="A0A3M9L8E1"/>
<evidence type="ECO:0000256" key="3">
    <source>
        <dbReference type="ARBA" id="ARBA00022723"/>
    </source>
</evidence>
<dbReference type="PANTHER" id="PTHR19136:SF81">
    <property type="entry name" value="MOLYBDENUM COFACTOR GUANYLYLTRANSFERASE"/>
    <property type="match status" value="1"/>
</dbReference>
<keyword evidence="2 8" id="KW-0808">Transferase</keyword>
<comment type="subcellular location">
    <subcellularLocation>
        <location evidence="8">Cytoplasm</location>
    </subcellularLocation>
</comment>
<evidence type="ECO:0000256" key="4">
    <source>
        <dbReference type="ARBA" id="ARBA00022741"/>
    </source>
</evidence>
<keyword evidence="5 8" id="KW-0460">Magnesium</keyword>
<comment type="domain">
    <text evidence="8">The N-terminal domain determines nucleotide recognition and specific binding, while the C-terminal domain determines the specific binding to the target protein.</text>
</comment>
<dbReference type="EC" id="2.7.7.77" evidence="8"/>
<dbReference type="SUPFAM" id="SSF53448">
    <property type="entry name" value="Nucleotide-diphospho-sugar transferases"/>
    <property type="match status" value="1"/>
</dbReference>
<dbReference type="InterPro" id="IPR025877">
    <property type="entry name" value="MobA-like_NTP_Trfase"/>
</dbReference>
<dbReference type="Proteomes" id="UP000267921">
    <property type="component" value="Unassembled WGS sequence"/>
</dbReference>
<feature type="binding site" evidence="8">
    <location>
        <position position="39"/>
    </location>
    <ligand>
        <name>GTP</name>
        <dbReference type="ChEBI" id="CHEBI:37565"/>
    </ligand>
</feature>
<sequence>MFRILRESVIFNAGIVGTMSRAALILAGGKGKRFGYKEKALIEIEGTPVICRIINTLEPLVDEVIISLRDKHQYNLLAPLTGELPTTFDKYEDVGPLSGMLAGLKAASHEYIFVTACDMPFPEPKIVELLFSKSKGHDCALIKRKNGSYEPLCAVFRACLLIPLIEKSIRDNRYFILSPVFEMNDMVEVDIAEIEKIDPSLACLQNINTLDDLRAVRNGFNGS</sequence>
<feature type="binding site" evidence="8">
    <location>
        <begin position="26"/>
        <end position="28"/>
    </location>
    <ligand>
        <name>GTP</name>
        <dbReference type="ChEBI" id="CHEBI:37565"/>
    </ligand>
</feature>
<feature type="binding site" evidence="8">
    <location>
        <position position="118"/>
    </location>
    <ligand>
        <name>Mg(2+)</name>
        <dbReference type="ChEBI" id="CHEBI:18420"/>
    </ligand>
</feature>
<dbReference type="InterPro" id="IPR013482">
    <property type="entry name" value="Molybde_CF_guanTrfase"/>
</dbReference>
<comment type="function">
    <text evidence="8">Transfers a GMP moiety from GTP to Mo-molybdopterin (Mo-MPT) cofactor (Moco or molybdenum cofactor) to form Mo-molybdopterin guanine dinucleotide (Mo-MGD) cofactor.</text>
</comment>
<reference evidence="10 11" key="1">
    <citation type="submission" date="2018-10" db="EMBL/GenBank/DDBJ databases">
        <title>Cultivation of a novel Methanohalophilus strain from Kebrit Deep of the Red Sea and a genomic comparison of members of the genus Methanohalophilus.</title>
        <authorList>
            <person name="Guan Y."/>
            <person name="Ngugi D.K."/>
            <person name="Stingl U."/>
        </authorList>
    </citation>
    <scope>NUCLEOTIDE SEQUENCE [LARGE SCALE GENOMIC DNA]</scope>
    <source>
        <strain evidence="10 11">DSM 3094</strain>
    </source>
</reference>
<evidence type="ECO:0000259" key="9">
    <source>
        <dbReference type="Pfam" id="PF12804"/>
    </source>
</evidence>
<comment type="cofactor">
    <cofactor evidence="8">
        <name>Mg(2+)</name>
        <dbReference type="ChEBI" id="CHEBI:18420"/>
    </cofactor>
</comment>
<accession>A0A3M9L8E1</accession>
<protein>
    <recommendedName>
        <fullName evidence="8">Probable molybdenum cofactor guanylyltransferase</fullName>
        <shortName evidence="8">MoCo guanylyltransferase</shortName>
        <ecNumber evidence="8">2.7.7.77</ecNumber>
    </recommendedName>
    <alternativeName>
        <fullName evidence="8">GTP:molybdopterin guanylyltransferase</fullName>
    </alternativeName>
    <alternativeName>
        <fullName evidence="8">Mo-MPT guanylyltransferase</fullName>
    </alternativeName>
    <alternativeName>
        <fullName evidence="8">Molybdopterin guanylyltransferase</fullName>
    </alternativeName>
    <alternativeName>
        <fullName evidence="8">Molybdopterin-guanine dinucleotide synthase</fullName>
        <shortName evidence="8">MGD synthase</shortName>
    </alternativeName>
</protein>
<comment type="similarity">
    <text evidence="8">Belongs to the MobA family.</text>
</comment>
<comment type="caution">
    <text evidence="10">The sequence shown here is derived from an EMBL/GenBank/DDBJ whole genome shotgun (WGS) entry which is preliminary data.</text>
</comment>
<keyword evidence="3 8" id="KW-0479">Metal-binding</keyword>
<gene>
    <name evidence="8" type="primary">mobA</name>
    <name evidence="10" type="ORF">EFE40_02650</name>
</gene>
<dbReference type="InterPro" id="IPR029044">
    <property type="entry name" value="Nucleotide-diphossugar_trans"/>
</dbReference>
<evidence type="ECO:0000256" key="8">
    <source>
        <dbReference type="HAMAP-Rule" id="MF_00316"/>
    </source>
</evidence>
<name>A0A3M9L8E1_9EURY</name>
<keyword evidence="10" id="KW-0548">Nucleotidyltransferase</keyword>
<dbReference type="EMBL" id="RJJG01000003">
    <property type="protein sequence ID" value="RNI09580.1"/>
    <property type="molecule type" value="Genomic_DNA"/>
</dbReference>
<feature type="binding site" evidence="8">
    <location>
        <position position="118"/>
    </location>
    <ligand>
        <name>GTP</name>
        <dbReference type="ChEBI" id="CHEBI:37565"/>
    </ligand>
</feature>
<dbReference type="GO" id="GO:0046872">
    <property type="term" value="F:metal ion binding"/>
    <property type="evidence" value="ECO:0007669"/>
    <property type="project" value="UniProtKB-KW"/>
</dbReference>
<dbReference type="Pfam" id="PF12804">
    <property type="entry name" value="NTP_transf_3"/>
    <property type="match status" value="1"/>
</dbReference>
<dbReference type="GO" id="GO:0061603">
    <property type="term" value="F:molybdenum cofactor guanylyltransferase activity"/>
    <property type="evidence" value="ECO:0007669"/>
    <property type="project" value="UniProtKB-EC"/>
</dbReference>
<evidence type="ECO:0000256" key="5">
    <source>
        <dbReference type="ARBA" id="ARBA00022842"/>
    </source>
</evidence>
<dbReference type="Gene3D" id="3.90.550.10">
    <property type="entry name" value="Spore Coat Polysaccharide Biosynthesis Protein SpsA, Chain A"/>
    <property type="match status" value="1"/>
</dbReference>
<keyword evidence="6 8" id="KW-0342">GTP-binding</keyword>
<comment type="caution">
    <text evidence="8">Lacks conserved residue(s) required for the propagation of feature annotation.</text>
</comment>
<dbReference type="CDD" id="cd02503">
    <property type="entry name" value="MobA"/>
    <property type="match status" value="1"/>
</dbReference>
<evidence type="ECO:0000256" key="7">
    <source>
        <dbReference type="ARBA" id="ARBA00023150"/>
    </source>
</evidence>